<proteinExistence type="predicted"/>
<feature type="transmembrane region" description="Helical" evidence="1">
    <location>
        <begin position="38"/>
        <end position="59"/>
    </location>
</feature>
<accession>A0A859ATU8</accession>
<protein>
    <submittedName>
        <fullName evidence="2">Photosystem II protein N</fullName>
    </submittedName>
</protein>
<reference evidence="2" key="1">
    <citation type="submission" date="2019-03" db="EMBL/GenBank/DDBJ databases">
        <title>Divergence time estimation of pantropical mangrove clade Laguncularia/Laguncularia.</title>
        <authorList>
            <person name="Huang J."/>
        </authorList>
    </citation>
    <scope>NUCLEOTIDE SEQUENCE</scope>
    <source>
        <strain evidence="2">LGBH01</strain>
    </source>
</reference>
<keyword evidence="1" id="KW-0812">Transmembrane</keyword>
<keyword evidence="2" id="KW-0934">Plastid</keyword>
<evidence type="ECO:0000313" key="2">
    <source>
        <dbReference type="EMBL" id="QKG03130.1"/>
    </source>
</evidence>
<gene>
    <name evidence="2" type="primary">psbN</name>
</gene>
<dbReference type="AlphaFoldDB" id="A0A859ATU8"/>
<keyword evidence="2" id="KW-0150">Chloroplast</keyword>
<evidence type="ECO:0000256" key="1">
    <source>
        <dbReference type="SAM" id="Phobius"/>
    </source>
</evidence>
<organism evidence="2">
    <name type="scientific">Laguncularia racemosa</name>
    <dbReference type="NCBI Taxonomy" id="190524"/>
    <lineage>
        <taxon>Eukaryota</taxon>
        <taxon>Viridiplantae</taxon>
        <taxon>Streptophyta</taxon>
        <taxon>Embryophyta</taxon>
        <taxon>Tracheophyta</taxon>
        <taxon>Spermatophyta</taxon>
        <taxon>Magnoliopsida</taxon>
        <taxon>eudicotyledons</taxon>
        <taxon>Gunneridae</taxon>
        <taxon>Pentapetalae</taxon>
        <taxon>rosids</taxon>
        <taxon>malvids</taxon>
        <taxon>Myrtales</taxon>
        <taxon>Combretaceae</taxon>
        <taxon>Laguncularia</taxon>
    </lineage>
</organism>
<name>A0A859ATU8_9MYRT</name>
<keyword evidence="1" id="KW-1133">Transmembrane helix</keyword>
<geneLocation type="chloroplast" evidence="2"/>
<dbReference type="EMBL" id="MK656960">
    <property type="protein sequence ID" value="QKG03130.1"/>
    <property type="molecule type" value="Genomic_DNA"/>
</dbReference>
<sequence length="89" mass="10379">MRSVDFVYHSVVNKRSYYRSILVLKLYNNGNSNPSRHLYIWVTCKFYWVCLIYCFWATLSTTKRSIRGTRGLVEATSLPILGGLLLQLI</sequence>
<keyword evidence="1" id="KW-0472">Membrane</keyword>